<reference evidence="1 2" key="1">
    <citation type="submission" date="2016-10" db="EMBL/GenBank/DDBJ databases">
        <title>Draft Genome sequence of Roseomonas sp. strain M3.</title>
        <authorList>
            <person name="Subhash Y."/>
            <person name="Lee S."/>
        </authorList>
    </citation>
    <scope>NUCLEOTIDE SEQUENCE [LARGE SCALE GENOMIC DNA]</scope>
    <source>
        <strain evidence="1 2">M3</strain>
    </source>
</reference>
<comment type="caution">
    <text evidence="1">The sequence shown here is derived from an EMBL/GenBank/DDBJ whole genome shotgun (WGS) entry which is preliminary data.</text>
</comment>
<gene>
    <name evidence="1" type="ORF">BKE38_12655</name>
</gene>
<dbReference type="RefSeq" id="WP_076957720.1">
    <property type="nucleotide sequence ID" value="NZ_MLCO01000105.1"/>
</dbReference>
<protein>
    <submittedName>
        <fullName evidence="1">Uncharacterized protein</fullName>
    </submittedName>
</protein>
<accession>A0A1V2H1V9</accession>
<dbReference type="AlphaFoldDB" id="A0A1V2H1V9"/>
<name>A0A1V2H1V9_9PROT</name>
<evidence type="ECO:0000313" key="1">
    <source>
        <dbReference type="EMBL" id="ONG53305.1"/>
    </source>
</evidence>
<dbReference type="EMBL" id="MLCO01000105">
    <property type="protein sequence ID" value="ONG53305.1"/>
    <property type="molecule type" value="Genomic_DNA"/>
</dbReference>
<organism evidence="1 2">
    <name type="scientific">Teichococcus deserti</name>
    <dbReference type="NCBI Taxonomy" id="1817963"/>
    <lineage>
        <taxon>Bacteria</taxon>
        <taxon>Pseudomonadati</taxon>
        <taxon>Pseudomonadota</taxon>
        <taxon>Alphaproteobacteria</taxon>
        <taxon>Acetobacterales</taxon>
        <taxon>Roseomonadaceae</taxon>
        <taxon>Roseomonas</taxon>
    </lineage>
</organism>
<proteinExistence type="predicted"/>
<sequence>MAWLVRAEPWDAAAGAVRPLYYSDVGFLSKPTDTPGDVYWDRRIGVGLSMQARLFADGQAGGEGDVDYGDLTLENGDGALDALADLDWDGRLLEVRFSAKDAPVWADFAVAVSGTVESLTPGDELTIKLRSLKALLDDPLQPLRYAGTGGAEGLETLKDRRRPMTLGIARQAELVVEDTANLVVAWDNAACGGILNLKDKGGPLVAGPDYPTREAMLAAPMGAYGYVTCDVLGKARIGAQPFWPITGDVLGRSRGGNLVANGRLGQSAAGWTLGGGWSWTSPALLASDSPLESGWAPTGIASRVAAPGLYGDGRACLVTESTATGQHTLASAAVSFAAGTQTTLQVKARAVAGAPCLQLLYGGSTHGSNAWANFDLASGALGSKGTAATAAITALGGGVYLCTLAAPVTAAGSNPAYAILVPTAAAARSPSYAGAGRQLELQDVQLEAAATASEYGGRLVSAAGIAGTASQAVATVAGRLYAAKVMVTRSAGSLALQVGSTALATAVASGRLVQIFRATGSSTTVAFSADSAFAGSVDDVQVVEWLGRFGDLAQLAVGQSTGLTAGDFAAGTVDSMNAVAPQRVGLWYDGSGEMTIRQAIDQLATGPGAWWICDDARRILLGRLEPPAATPDFEFDEHAIHEILPREVARRLKLQTIGYGRRWRPLNDSEILATILGAEREALRTEWLTEAYADATVAAQSLLAREERIDGSLDDKADAAGEAQRRVAMHGARRKMFEITVDFIAGLRVGMTVGISHSRYGLAAGRNFVVTELDRDAESDTLSLILWG</sequence>
<evidence type="ECO:0000313" key="2">
    <source>
        <dbReference type="Proteomes" id="UP000188879"/>
    </source>
</evidence>
<keyword evidence="2" id="KW-1185">Reference proteome</keyword>
<dbReference type="Proteomes" id="UP000188879">
    <property type="component" value="Unassembled WGS sequence"/>
</dbReference>
<dbReference type="OrthoDB" id="973813at2"/>